<evidence type="ECO:0000256" key="2">
    <source>
        <dbReference type="ARBA" id="ARBA00023125"/>
    </source>
</evidence>
<dbReference type="InterPro" id="IPR036390">
    <property type="entry name" value="WH_DNA-bd_sf"/>
</dbReference>
<sequence>MEKKKGLNMNQALKYNIYQQHCPARLFFEKIADKWVLLIINILARETQHFNLLKKSIQGISPKVLSQKLKMLERDGFIARQVQDTAPIRVDYSLTPLGLEVAKMAYQLKDWAESNIEQVIYAQQRFDAIQEQ</sequence>
<dbReference type="InterPro" id="IPR002577">
    <property type="entry name" value="HTH_HxlR"/>
</dbReference>
<evidence type="ECO:0000259" key="4">
    <source>
        <dbReference type="PROSITE" id="PS51118"/>
    </source>
</evidence>
<reference evidence="5 6" key="2">
    <citation type="journal article" date="2016" name="Int. J. Syst. Evol. Microbiol.">
        <title>Taxonomy of haemolytic and/or proteolytic strains of the genus Acinetobacter with the proposal of Acinetobacter courvalinii sp. nov. (genomic species 14 sensu Bouvet &amp; Jeanjean), Acinetobacter dispersus sp. nov. (genomic species 17), Acinetobacter modestus sp. nov., Acinetobacter proteolyticus sp. nov. and Acinetobacter vivianii sp. nov.</title>
        <authorList>
            <person name="Nemec A."/>
            <person name="Radolfova-Krizova L."/>
            <person name="Maixnerova M."/>
            <person name="Vrestiakova E."/>
            <person name="Jezek P."/>
            <person name="Sedo O."/>
        </authorList>
    </citation>
    <scope>NUCLEOTIDE SEQUENCE [LARGE SCALE GENOMIC DNA]</scope>
    <source>
        <strain evidence="5 6">NIPH 236</strain>
    </source>
</reference>
<accession>A0ABN0JJN4</accession>
<dbReference type="Proteomes" id="UP000013190">
    <property type="component" value="Unassembled WGS sequence"/>
</dbReference>
<proteinExistence type="predicted"/>
<reference evidence="6" key="1">
    <citation type="submission" date="2013-02" db="EMBL/GenBank/DDBJ databases">
        <title>The Genome Sequence of Acinetobacter sp. NIPH 236.</title>
        <authorList>
            <consortium name="The Broad Institute Genome Sequencing Platform"/>
            <consortium name="The Broad Institute Genome Sequencing Center for Infectious Disease"/>
            <person name="Cerqueira G."/>
            <person name="Feldgarden M."/>
            <person name="Courvalin P."/>
            <person name="Perichon B."/>
            <person name="Grillot-Courvalin C."/>
            <person name="Clermont D."/>
            <person name="Rocha E."/>
            <person name="Yoon E.-J."/>
            <person name="Nemec A."/>
            <person name="Walker B."/>
            <person name="Young S.K."/>
            <person name="Zeng Q."/>
            <person name="Gargeya S."/>
            <person name="Fitzgerald M."/>
            <person name="Haas B."/>
            <person name="Abouelleil A."/>
            <person name="Alvarado L."/>
            <person name="Arachchi H.M."/>
            <person name="Berlin A.M."/>
            <person name="Chapman S.B."/>
            <person name="Dewar J."/>
            <person name="Goldberg J."/>
            <person name="Griggs A."/>
            <person name="Gujja S."/>
            <person name="Hansen M."/>
            <person name="Howarth C."/>
            <person name="Imamovic A."/>
            <person name="Larimer J."/>
            <person name="McCowan C."/>
            <person name="Murphy C."/>
            <person name="Neiman D."/>
            <person name="Pearson M."/>
            <person name="Priest M."/>
            <person name="Roberts A."/>
            <person name="Saif S."/>
            <person name="Shea T."/>
            <person name="Sisk P."/>
            <person name="Sykes S."/>
            <person name="Wortman J."/>
            <person name="Nusbaum C."/>
            <person name="Birren B."/>
        </authorList>
    </citation>
    <scope>NUCLEOTIDE SEQUENCE [LARGE SCALE GENOMIC DNA]</scope>
    <source>
        <strain evidence="6">NIPH 236</strain>
    </source>
</reference>
<organism evidence="5 6">
    <name type="scientific">Acinetobacter modestus</name>
    <dbReference type="NCBI Taxonomy" id="1776740"/>
    <lineage>
        <taxon>Bacteria</taxon>
        <taxon>Pseudomonadati</taxon>
        <taxon>Pseudomonadota</taxon>
        <taxon>Gammaproteobacteria</taxon>
        <taxon>Moraxellales</taxon>
        <taxon>Moraxellaceae</taxon>
        <taxon>Acinetobacter</taxon>
    </lineage>
</organism>
<gene>
    <name evidence="5" type="ORF">F992_03161</name>
</gene>
<comment type="caution">
    <text evidence="5">The sequence shown here is derived from an EMBL/GenBank/DDBJ whole genome shotgun (WGS) entry which is preliminary data.</text>
</comment>
<evidence type="ECO:0000256" key="1">
    <source>
        <dbReference type="ARBA" id="ARBA00023015"/>
    </source>
</evidence>
<keyword evidence="3" id="KW-0804">Transcription</keyword>
<keyword evidence="6" id="KW-1185">Reference proteome</keyword>
<dbReference type="SUPFAM" id="SSF46785">
    <property type="entry name" value="Winged helix' DNA-binding domain"/>
    <property type="match status" value="1"/>
</dbReference>
<dbReference type="PANTHER" id="PTHR33204">
    <property type="entry name" value="TRANSCRIPTIONAL REGULATOR, MARR FAMILY"/>
    <property type="match status" value="1"/>
</dbReference>
<evidence type="ECO:0000256" key="3">
    <source>
        <dbReference type="ARBA" id="ARBA00023163"/>
    </source>
</evidence>
<name>A0ABN0JJN4_9GAMM</name>
<protein>
    <recommendedName>
        <fullName evidence="4">HTH hxlR-type domain-containing protein</fullName>
    </recommendedName>
</protein>
<keyword evidence="2" id="KW-0238">DNA-binding</keyword>
<evidence type="ECO:0000313" key="6">
    <source>
        <dbReference type="Proteomes" id="UP000013190"/>
    </source>
</evidence>
<keyword evidence="1" id="KW-0805">Transcription regulation</keyword>
<evidence type="ECO:0000313" key="5">
    <source>
        <dbReference type="EMBL" id="ENU25425.1"/>
    </source>
</evidence>
<dbReference type="Pfam" id="PF01638">
    <property type="entry name" value="HxlR"/>
    <property type="match status" value="1"/>
</dbReference>
<dbReference type="PANTHER" id="PTHR33204:SF37">
    <property type="entry name" value="HTH-TYPE TRANSCRIPTIONAL REGULATOR YODB"/>
    <property type="match status" value="1"/>
</dbReference>
<dbReference type="EMBL" id="APOJ01000032">
    <property type="protein sequence ID" value="ENU25425.1"/>
    <property type="molecule type" value="Genomic_DNA"/>
</dbReference>
<dbReference type="Gene3D" id="1.10.10.10">
    <property type="entry name" value="Winged helix-like DNA-binding domain superfamily/Winged helix DNA-binding domain"/>
    <property type="match status" value="1"/>
</dbReference>
<dbReference type="InterPro" id="IPR036388">
    <property type="entry name" value="WH-like_DNA-bd_sf"/>
</dbReference>
<feature type="domain" description="HTH hxlR-type" evidence="4">
    <location>
        <begin position="22"/>
        <end position="120"/>
    </location>
</feature>
<dbReference type="PROSITE" id="PS51118">
    <property type="entry name" value="HTH_HXLR"/>
    <property type="match status" value="1"/>
</dbReference>